<dbReference type="EMBL" id="CAWYQH010000101">
    <property type="protein sequence ID" value="CAK8685762.1"/>
    <property type="molecule type" value="Genomic_DNA"/>
</dbReference>
<proteinExistence type="predicted"/>
<organism evidence="1 2">
    <name type="scientific">Clavelina lepadiformis</name>
    <name type="common">Light-bulb sea squirt</name>
    <name type="synonym">Ascidia lepadiformis</name>
    <dbReference type="NCBI Taxonomy" id="159417"/>
    <lineage>
        <taxon>Eukaryota</taxon>
        <taxon>Metazoa</taxon>
        <taxon>Chordata</taxon>
        <taxon>Tunicata</taxon>
        <taxon>Ascidiacea</taxon>
        <taxon>Aplousobranchia</taxon>
        <taxon>Clavelinidae</taxon>
        <taxon>Clavelina</taxon>
    </lineage>
</organism>
<protein>
    <submittedName>
        <fullName evidence="1">Uncharacterized protein</fullName>
    </submittedName>
</protein>
<gene>
    <name evidence="1" type="ORF">CVLEPA_LOCUS16859</name>
</gene>
<dbReference type="Proteomes" id="UP001642483">
    <property type="component" value="Unassembled WGS sequence"/>
</dbReference>
<accession>A0ABP0G1P4</accession>
<evidence type="ECO:0000313" key="2">
    <source>
        <dbReference type="Proteomes" id="UP001642483"/>
    </source>
</evidence>
<name>A0ABP0G1P4_CLALP</name>
<keyword evidence="2" id="KW-1185">Reference proteome</keyword>
<reference evidence="1 2" key="1">
    <citation type="submission" date="2024-02" db="EMBL/GenBank/DDBJ databases">
        <authorList>
            <person name="Daric V."/>
            <person name="Darras S."/>
        </authorList>
    </citation>
    <scope>NUCLEOTIDE SEQUENCE [LARGE SCALE GENOMIC DNA]</scope>
</reference>
<sequence>MRRVFPRVETSARSDRVVMGRRQPVTIRSASLGGVDMAGMGATTPHWCAVHGGRMESAKVAVRMVLRQPPALGVRRAQIVCCAVIPSVDDT</sequence>
<evidence type="ECO:0000313" key="1">
    <source>
        <dbReference type="EMBL" id="CAK8685762.1"/>
    </source>
</evidence>
<comment type="caution">
    <text evidence="1">The sequence shown here is derived from an EMBL/GenBank/DDBJ whole genome shotgun (WGS) entry which is preliminary data.</text>
</comment>